<gene>
    <name evidence="1" type="ORF">DPMN_038067</name>
</gene>
<organism evidence="1 2">
    <name type="scientific">Dreissena polymorpha</name>
    <name type="common">Zebra mussel</name>
    <name type="synonym">Mytilus polymorpha</name>
    <dbReference type="NCBI Taxonomy" id="45954"/>
    <lineage>
        <taxon>Eukaryota</taxon>
        <taxon>Metazoa</taxon>
        <taxon>Spiralia</taxon>
        <taxon>Lophotrochozoa</taxon>
        <taxon>Mollusca</taxon>
        <taxon>Bivalvia</taxon>
        <taxon>Autobranchia</taxon>
        <taxon>Heteroconchia</taxon>
        <taxon>Euheterodonta</taxon>
        <taxon>Imparidentia</taxon>
        <taxon>Neoheterodontei</taxon>
        <taxon>Myida</taxon>
        <taxon>Dreissenoidea</taxon>
        <taxon>Dreissenidae</taxon>
        <taxon>Dreissena</taxon>
    </lineage>
</organism>
<accession>A0A9D4RNC1</accession>
<dbReference type="AlphaFoldDB" id="A0A9D4RNC1"/>
<reference evidence="1" key="2">
    <citation type="submission" date="2020-11" db="EMBL/GenBank/DDBJ databases">
        <authorList>
            <person name="McCartney M.A."/>
            <person name="Auch B."/>
            <person name="Kono T."/>
            <person name="Mallez S."/>
            <person name="Becker A."/>
            <person name="Gohl D.M."/>
            <person name="Silverstein K.A.T."/>
            <person name="Koren S."/>
            <person name="Bechman K.B."/>
            <person name="Herman A."/>
            <person name="Abrahante J.E."/>
            <person name="Garbe J."/>
        </authorList>
    </citation>
    <scope>NUCLEOTIDE SEQUENCE</scope>
    <source>
        <strain evidence="1">Duluth1</strain>
        <tissue evidence="1">Whole animal</tissue>
    </source>
</reference>
<reference evidence="1" key="1">
    <citation type="journal article" date="2019" name="bioRxiv">
        <title>The Genome of the Zebra Mussel, Dreissena polymorpha: A Resource for Invasive Species Research.</title>
        <authorList>
            <person name="McCartney M.A."/>
            <person name="Auch B."/>
            <person name="Kono T."/>
            <person name="Mallez S."/>
            <person name="Zhang Y."/>
            <person name="Obille A."/>
            <person name="Becker A."/>
            <person name="Abrahante J.E."/>
            <person name="Garbe J."/>
            <person name="Badalamenti J.P."/>
            <person name="Herman A."/>
            <person name="Mangelson H."/>
            <person name="Liachko I."/>
            <person name="Sullivan S."/>
            <person name="Sone E.D."/>
            <person name="Koren S."/>
            <person name="Silverstein K.A.T."/>
            <person name="Beckman K.B."/>
            <person name="Gohl D.M."/>
        </authorList>
    </citation>
    <scope>NUCLEOTIDE SEQUENCE</scope>
    <source>
        <strain evidence="1">Duluth1</strain>
        <tissue evidence="1">Whole animal</tissue>
    </source>
</reference>
<comment type="caution">
    <text evidence="1">The sequence shown here is derived from an EMBL/GenBank/DDBJ whole genome shotgun (WGS) entry which is preliminary data.</text>
</comment>
<sequence>MDFINYTVCGMPGVVGAVDGSHSACPAPTSEHRSLFINSLVLQAVCDSRPLLEMFGHMPWMAKFCT</sequence>
<dbReference type="EMBL" id="JAIWYP010000002">
    <property type="protein sequence ID" value="KAH3874814.1"/>
    <property type="molecule type" value="Genomic_DNA"/>
</dbReference>
<evidence type="ECO:0000313" key="1">
    <source>
        <dbReference type="EMBL" id="KAH3874814.1"/>
    </source>
</evidence>
<evidence type="ECO:0000313" key="2">
    <source>
        <dbReference type="Proteomes" id="UP000828390"/>
    </source>
</evidence>
<keyword evidence="2" id="KW-1185">Reference proteome</keyword>
<protein>
    <submittedName>
        <fullName evidence="1">Uncharacterized protein</fullName>
    </submittedName>
</protein>
<dbReference type="Proteomes" id="UP000828390">
    <property type="component" value="Unassembled WGS sequence"/>
</dbReference>
<proteinExistence type="predicted"/>
<name>A0A9D4RNC1_DREPO</name>